<evidence type="ECO:0000313" key="2">
    <source>
        <dbReference type="EMBL" id="RAK01834.1"/>
    </source>
</evidence>
<reference evidence="2 4" key="2">
    <citation type="submission" date="2018-06" db="EMBL/GenBank/DDBJ databases">
        <title>Genomic Encyclopedia of Type Strains, Phase III (KMG-III): the genomes of soil and plant-associated and newly described type strains.</title>
        <authorList>
            <person name="Whitman W."/>
        </authorList>
    </citation>
    <scope>NUCLEOTIDE SEQUENCE [LARGE SCALE GENOMIC DNA]</scope>
    <source>
        <strain evidence="2 4">CGMCC 1.15366</strain>
    </source>
</reference>
<proteinExistence type="predicted"/>
<evidence type="ECO:0000313" key="5">
    <source>
        <dbReference type="Proteomes" id="UP000287865"/>
    </source>
</evidence>
<protein>
    <submittedName>
        <fullName evidence="3">Alpha/beta hydrolase</fullName>
    </submittedName>
    <submittedName>
        <fullName evidence="2">Pimeloyl-ACP methyl ester carboxylesterase</fullName>
    </submittedName>
</protein>
<dbReference type="GO" id="GO:0016020">
    <property type="term" value="C:membrane"/>
    <property type="evidence" value="ECO:0007669"/>
    <property type="project" value="TreeGrafter"/>
</dbReference>
<dbReference type="InterPro" id="IPR050266">
    <property type="entry name" value="AB_hydrolase_sf"/>
</dbReference>
<dbReference type="OrthoDB" id="6117067at2"/>
<gene>
    <name evidence="2" type="ORF">B0I24_101473</name>
    <name evidence="3" type="ORF">CWE07_02295</name>
</gene>
<dbReference type="EMBL" id="QLMD01000001">
    <property type="protein sequence ID" value="RAK01834.1"/>
    <property type="molecule type" value="Genomic_DNA"/>
</dbReference>
<dbReference type="RefSeq" id="WP_111568298.1">
    <property type="nucleotide sequence ID" value="NZ_PIPK01000001.1"/>
</dbReference>
<sequence length="270" mass="28859">MHIFCFHSSQSSGAQWRLLTAQLSELAQAADAPVTIHAPDLIGYGAQTFAANGAAIADFRLADEIEALLPLLEGVQIDPSAVQTEQSQPIHLIGHSYGGALALRMARLMAQAGTPPASVCLYEPVAFHVLPEGDPAREEILAIASKMDDLPVAQAAAEFVNYWNHPGYFEALPARVQKAMVAKQPKVQADFAALIGEPAQLTDYTVVDCPVLILHGTQSPLSSRTVAEHLVHTLPKATSAAVKGGHMAPLTDPTAVNPHIIEFLRHYSDL</sequence>
<evidence type="ECO:0000313" key="3">
    <source>
        <dbReference type="EMBL" id="RUO28643.1"/>
    </source>
</evidence>
<dbReference type="AlphaFoldDB" id="A0A327X6Z6"/>
<feature type="domain" description="AB hydrolase-1" evidence="1">
    <location>
        <begin position="6"/>
        <end position="257"/>
    </location>
</feature>
<comment type="caution">
    <text evidence="2">The sequence shown here is derived from an EMBL/GenBank/DDBJ whole genome shotgun (WGS) entry which is preliminary data.</text>
</comment>
<dbReference type="InterPro" id="IPR029058">
    <property type="entry name" value="AB_hydrolase_fold"/>
</dbReference>
<dbReference type="PANTHER" id="PTHR43798">
    <property type="entry name" value="MONOACYLGLYCEROL LIPASE"/>
    <property type="match status" value="1"/>
</dbReference>
<keyword evidence="3" id="KW-0378">Hydrolase</keyword>
<reference evidence="3 5" key="1">
    <citation type="journal article" date="2018" name="Front. Microbiol.">
        <title>Genome-Based Analysis Reveals the Taxonomy and Diversity of the Family Idiomarinaceae.</title>
        <authorList>
            <person name="Liu Y."/>
            <person name="Lai Q."/>
            <person name="Shao Z."/>
        </authorList>
    </citation>
    <scope>NUCLEOTIDE SEQUENCE [LARGE SCALE GENOMIC DNA]</scope>
    <source>
        <strain evidence="3 5">CF12-14</strain>
    </source>
</reference>
<dbReference type="Proteomes" id="UP000287865">
    <property type="component" value="Unassembled WGS sequence"/>
</dbReference>
<dbReference type="Proteomes" id="UP000249203">
    <property type="component" value="Unassembled WGS sequence"/>
</dbReference>
<dbReference type="GO" id="GO:0016787">
    <property type="term" value="F:hydrolase activity"/>
    <property type="evidence" value="ECO:0007669"/>
    <property type="project" value="UniProtKB-KW"/>
</dbReference>
<evidence type="ECO:0000313" key="4">
    <source>
        <dbReference type="Proteomes" id="UP000249203"/>
    </source>
</evidence>
<organism evidence="2 4">
    <name type="scientific">Aliidiomarina maris</name>
    <dbReference type="NCBI Taxonomy" id="531312"/>
    <lineage>
        <taxon>Bacteria</taxon>
        <taxon>Pseudomonadati</taxon>
        <taxon>Pseudomonadota</taxon>
        <taxon>Gammaproteobacteria</taxon>
        <taxon>Alteromonadales</taxon>
        <taxon>Idiomarinaceae</taxon>
        <taxon>Aliidiomarina</taxon>
    </lineage>
</organism>
<dbReference type="SUPFAM" id="SSF53474">
    <property type="entry name" value="alpha/beta-Hydrolases"/>
    <property type="match status" value="1"/>
</dbReference>
<dbReference type="InterPro" id="IPR000073">
    <property type="entry name" value="AB_hydrolase_1"/>
</dbReference>
<dbReference type="EMBL" id="PIPK01000001">
    <property type="protein sequence ID" value="RUO28643.1"/>
    <property type="molecule type" value="Genomic_DNA"/>
</dbReference>
<dbReference type="PANTHER" id="PTHR43798:SF33">
    <property type="entry name" value="HYDROLASE, PUTATIVE (AFU_ORTHOLOGUE AFUA_2G14860)-RELATED"/>
    <property type="match status" value="1"/>
</dbReference>
<dbReference type="Gene3D" id="3.40.50.1820">
    <property type="entry name" value="alpha/beta hydrolase"/>
    <property type="match status" value="1"/>
</dbReference>
<dbReference type="Pfam" id="PF12697">
    <property type="entry name" value="Abhydrolase_6"/>
    <property type="match status" value="1"/>
</dbReference>
<name>A0A327X6Z6_9GAMM</name>
<evidence type="ECO:0000259" key="1">
    <source>
        <dbReference type="Pfam" id="PF12697"/>
    </source>
</evidence>
<keyword evidence="5" id="KW-1185">Reference proteome</keyword>
<accession>A0A327X6Z6</accession>